<protein>
    <submittedName>
        <fullName evidence="6">Cell division protein FtsQ</fullName>
    </submittedName>
</protein>
<evidence type="ECO:0000256" key="3">
    <source>
        <dbReference type="ARBA" id="ARBA00022692"/>
    </source>
</evidence>
<organism evidence="6 7">
    <name type="scientific">Jejuia pallidilutea</name>
    <dbReference type="NCBI Taxonomy" id="504487"/>
    <lineage>
        <taxon>Bacteria</taxon>
        <taxon>Pseudomonadati</taxon>
        <taxon>Bacteroidota</taxon>
        <taxon>Flavobacteriia</taxon>
        <taxon>Flavobacteriales</taxon>
        <taxon>Flavobacteriaceae</taxon>
        <taxon>Jejuia</taxon>
    </lineage>
</organism>
<dbReference type="GO" id="GO:0090529">
    <property type="term" value="P:cell septum assembly"/>
    <property type="evidence" value="ECO:0007669"/>
    <property type="project" value="InterPro"/>
</dbReference>
<dbReference type="Proteomes" id="UP000251545">
    <property type="component" value="Unassembled WGS sequence"/>
</dbReference>
<evidence type="ECO:0000256" key="1">
    <source>
        <dbReference type="ARBA" id="ARBA00022475"/>
    </source>
</evidence>
<name>A0A362X365_9FLAO</name>
<dbReference type="AlphaFoldDB" id="A0A362X365"/>
<evidence type="ECO:0000256" key="2">
    <source>
        <dbReference type="ARBA" id="ARBA00022618"/>
    </source>
</evidence>
<evidence type="ECO:0000313" key="7">
    <source>
        <dbReference type="Proteomes" id="UP000251545"/>
    </source>
</evidence>
<gene>
    <name evidence="6" type="ORF">CLV33_10198</name>
</gene>
<evidence type="ECO:0000313" key="6">
    <source>
        <dbReference type="EMBL" id="PQV51177.1"/>
    </source>
</evidence>
<keyword evidence="4" id="KW-0472">Membrane</keyword>
<keyword evidence="4" id="KW-1133">Transmembrane helix</keyword>
<dbReference type="InterPro" id="IPR026579">
    <property type="entry name" value="FtsQ"/>
</dbReference>
<accession>A0A362X365</accession>
<reference evidence="6 7" key="1">
    <citation type="submission" date="2018-02" db="EMBL/GenBank/DDBJ databases">
        <title>Genomic Encyclopedia of Archaeal and Bacterial Type Strains, Phase II (KMG-II): from individual species to whole genera.</title>
        <authorList>
            <person name="Goeker M."/>
        </authorList>
    </citation>
    <scope>NUCLEOTIDE SEQUENCE [LARGE SCALE GENOMIC DNA]</scope>
    <source>
        <strain evidence="6 7">DSM 21165</strain>
    </source>
</reference>
<dbReference type="PANTHER" id="PTHR35851:SF1">
    <property type="entry name" value="CELL DIVISION PROTEIN FTSQ"/>
    <property type="match status" value="1"/>
</dbReference>
<keyword evidence="3" id="KW-0812">Transmembrane</keyword>
<evidence type="ECO:0000256" key="4">
    <source>
        <dbReference type="ARBA" id="ARBA00022989"/>
    </source>
</evidence>
<keyword evidence="5" id="KW-0131">Cell cycle</keyword>
<dbReference type="PANTHER" id="PTHR35851">
    <property type="entry name" value="CELL DIVISION PROTEIN FTSQ"/>
    <property type="match status" value="1"/>
</dbReference>
<comment type="caution">
    <text evidence="6">The sequence shown here is derived from an EMBL/GenBank/DDBJ whole genome shotgun (WGS) entry which is preliminary data.</text>
</comment>
<dbReference type="EMBL" id="PVEO01000001">
    <property type="protein sequence ID" value="PQV51177.1"/>
    <property type="molecule type" value="Genomic_DNA"/>
</dbReference>
<sequence>MRVNWNYIKMIVLLGIVVFLYAFASVKNNVRNVTKPNISFLGENNLFITHETVSKLLIQNQDSIKNVPKETLDLNVLELALNSNPMIKSAEVYVAVNGTLNAEIKQKRPVARVNTNASYYIDDEGGFMPLSSNYTARVPLVTGYVEKNNLKHVFRVAQKVEADNFLKQHVVEIHQSVNGAIALRLRQCNFIVNLGSLKLLDKKINNLKAFYKKSLKEKTLDKYSKVNLQFDNQVVCTKT</sequence>
<evidence type="ECO:0000256" key="5">
    <source>
        <dbReference type="ARBA" id="ARBA00023306"/>
    </source>
</evidence>
<proteinExistence type="predicted"/>
<keyword evidence="2 6" id="KW-0132">Cell division</keyword>
<keyword evidence="1" id="KW-1003">Cell membrane</keyword>